<keyword evidence="2" id="KW-1185">Reference proteome</keyword>
<evidence type="ECO:0000313" key="2">
    <source>
        <dbReference type="Proteomes" id="UP001629230"/>
    </source>
</evidence>
<reference evidence="1 2" key="1">
    <citation type="journal article" date="2024" name="Chem. Sci.">
        <title>Discovery of megapolipeptins by genome mining of a Burkholderiales bacteria collection.</title>
        <authorList>
            <person name="Paulo B.S."/>
            <person name="Recchia M.J.J."/>
            <person name="Lee S."/>
            <person name="Fergusson C.H."/>
            <person name="Romanowski S.B."/>
            <person name="Hernandez A."/>
            <person name="Krull N."/>
            <person name="Liu D.Y."/>
            <person name="Cavanagh H."/>
            <person name="Bos A."/>
            <person name="Gray C.A."/>
            <person name="Murphy B.T."/>
            <person name="Linington R.G."/>
            <person name="Eustaquio A.S."/>
        </authorList>
    </citation>
    <scope>NUCLEOTIDE SEQUENCE [LARGE SCALE GENOMIC DNA]</scope>
    <source>
        <strain evidence="1 2">RL17-350-BIC-A</strain>
    </source>
</reference>
<comment type="caution">
    <text evidence="1">The sequence shown here is derived from an EMBL/GenBank/DDBJ whole genome shotgun (WGS) entry which is preliminary data.</text>
</comment>
<accession>A0ABW9B223</accession>
<name>A0ABW9B223_9BURK</name>
<gene>
    <name evidence="1" type="ORF">PQR57_35430</name>
</gene>
<dbReference type="Proteomes" id="UP001629230">
    <property type="component" value="Unassembled WGS sequence"/>
</dbReference>
<sequence length="59" mass="6328">MPIRKSSAQPGGHRTLAFWQVVETPLGTRHCVGWDVDNGKGHVSAAIVTLDGQTSARDD</sequence>
<evidence type="ECO:0008006" key="3">
    <source>
        <dbReference type="Google" id="ProtNLM"/>
    </source>
</evidence>
<proteinExistence type="predicted"/>
<dbReference type="EMBL" id="JAQQEZ010000038">
    <property type="protein sequence ID" value="MFM0006266.1"/>
    <property type="molecule type" value="Genomic_DNA"/>
</dbReference>
<evidence type="ECO:0000313" key="1">
    <source>
        <dbReference type="EMBL" id="MFM0006266.1"/>
    </source>
</evidence>
<dbReference type="RefSeq" id="WP_408180825.1">
    <property type="nucleotide sequence ID" value="NZ_JAQQEZ010000038.1"/>
</dbReference>
<organism evidence="1 2">
    <name type="scientific">Paraburkholderia dipogonis</name>
    <dbReference type="NCBI Taxonomy" id="1211383"/>
    <lineage>
        <taxon>Bacteria</taxon>
        <taxon>Pseudomonadati</taxon>
        <taxon>Pseudomonadota</taxon>
        <taxon>Betaproteobacteria</taxon>
        <taxon>Burkholderiales</taxon>
        <taxon>Burkholderiaceae</taxon>
        <taxon>Paraburkholderia</taxon>
    </lineage>
</organism>
<protein>
    <recommendedName>
        <fullName evidence="3">IS110 family transposase</fullName>
    </recommendedName>
</protein>